<protein>
    <submittedName>
        <fullName evidence="6">2-hydroxyacid dehydrogenase</fullName>
    </submittedName>
</protein>
<dbReference type="CDD" id="cd12164">
    <property type="entry name" value="GDH_like_2"/>
    <property type="match status" value="1"/>
</dbReference>
<reference evidence="6 7" key="1">
    <citation type="submission" date="2015-08" db="EMBL/GenBank/DDBJ databases">
        <title>Draft Genome Sequence of Pseudoalteromonas porphyrae UCD-SED14.</title>
        <authorList>
            <person name="Coil D.A."/>
            <person name="Jospin G."/>
            <person name="Lee R.D."/>
            <person name="Eisen J.A."/>
        </authorList>
    </citation>
    <scope>NUCLEOTIDE SEQUENCE [LARGE SCALE GENOMIC DNA]</scope>
    <source>
        <strain evidence="6 7">UCD-SED14</strain>
    </source>
</reference>
<dbReference type="SUPFAM" id="SSF51735">
    <property type="entry name" value="NAD(P)-binding Rossmann-fold domains"/>
    <property type="match status" value="1"/>
</dbReference>
<dbReference type="GO" id="GO:0016616">
    <property type="term" value="F:oxidoreductase activity, acting on the CH-OH group of donors, NAD or NADP as acceptor"/>
    <property type="evidence" value="ECO:0007669"/>
    <property type="project" value="InterPro"/>
</dbReference>
<proteinExistence type="inferred from homology"/>
<dbReference type="Proteomes" id="UP000037848">
    <property type="component" value="Unassembled WGS sequence"/>
</dbReference>
<feature type="domain" description="D-isomer specific 2-hydroxyacid dehydrogenase catalytic" evidence="4">
    <location>
        <begin position="36"/>
        <end position="289"/>
    </location>
</feature>
<dbReference type="GO" id="GO:0051287">
    <property type="term" value="F:NAD binding"/>
    <property type="evidence" value="ECO:0007669"/>
    <property type="project" value="InterPro"/>
</dbReference>
<keyword evidence="1 3" id="KW-0560">Oxidoreductase</keyword>
<sequence length="306" mass="34193">MSVLVAISGRDCSKIMTALEAKLPDVKISQWPHCDNLNDIEFVLAWLAPEDMWVQLPNLKAVSSFGAGIDSIDLNVLPKNVVVTRIVDENLAHDMAEYVLAHILAHKLRLKEYILKQQDNQWCPKRSYRDKHVVILGFGELGQACATRLLINNFSVSAFSQSAKSMADVNCIHQQAALPNLLNKADYLVCLLPLTPQTKGIIDRNLLAHLPPHAVLINVSRGQHVVEKDLLHALDQQQLRAATLDVFTQEPLGDEHPFWQHPKITLTPHCAALSDLDSVTTQIAQNVERLKLGLDLNHQVDRTKGY</sequence>
<evidence type="ECO:0000256" key="1">
    <source>
        <dbReference type="ARBA" id="ARBA00023002"/>
    </source>
</evidence>
<accession>A0A0N1EWP1</accession>
<dbReference type="Pfam" id="PF00389">
    <property type="entry name" value="2-Hacid_dh"/>
    <property type="match status" value="1"/>
</dbReference>
<dbReference type="SUPFAM" id="SSF52283">
    <property type="entry name" value="Formate/glycerate dehydrogenase catalytic domain-like"/>
    <property type="match status" value="1"/>
</dbReference>
<comment type="similarity">
    <text evidence="3">Belongs to the D-isomer specific 2-hydroxyacid dehydrogenase family.</text>
</comment>
<evidence type="ECO:0000313" key="6">
    <source>
        <dbReference type="EMBL" id="KPH64705.1"/>
    </source>
</evidence>
<dbReference type="PATRIC" id="fig|187330.3.peg.2856"/>
<dbReference type="AlphaFoldDB" id="A0A0N1EWP1"/>
<evidence type="ECO:0000256" key="2">
    <source>
        <dbReference type="ARBA" id="ARBA00023027"/>
    </source>
</evidence>
<evidence type="ECO:0000259" key="4">
    <source>
        <dbReference type="Pfam" id="PF00389"/>
    </source>
</evidence>
<dbReference type="RefSeq" id="WP_054205130.1">
    <property type="nucleotide sequence ID" value="NZ_LHPH01000004.1"/>
</dbReference>
<dbReference type="Pfam" id="PF02826">
    <property type="entry name" value="2-Hacid_dh_C"/>
    <property type="match status" value="1"/>
</dbReference>
<organism evidence="6 7">
    <name type="scientific">Pseudoalteromonas porphyrae</name>
    <dbReference type="NCBI Taxonomy" id="187330"/>
    <lineage>
        <taxon>Bacteria</taxon>
        <taxon>Pseudomonadati</taxon>
        <taxon>Pseudomonadota</taxon>
        <taxon>Gammaproteobacteria</taxon>
        <taxon>Alteromonadales</taxon>
        <taxon>Pseudoalteromonadaceae</taxon>
        <taxon>Pseudoalteromonas</taxon>
    </lineage>
</organism>
<evidence type="ECO:0000256" key="3">
    <source>
        <dbReference type="RuleBase" id="RU003719"/>
    </source>
</evidence>
<dbReference type="InterPro" id="IPR036291">
    <property type="entry name" value="NAD(P)-bd_dom_sf"/>
</dbReference>
<evidence type="ECO:0000259" key="5">
    <source>
        <dbReference type="Pfam" id="PF02826"/>
    </source>
</evidence>
<evidence type="ECO:0000313" key="7">
    <source>
        <dbReference type="Proteomes" id="UP000037848"/>
    </source>
</evidence>
<dbReference type="InterPro" id="IPR006140">
    <property type="entry name" value="D-isomer_DH_NAD-bd"/>
</dbReference>
<keyword evidence="7" id="KW-1185">Reference proteome</keyword>
<name>A0A0N1EWP1_9GAMM</name>
<dbReference type="InterPro" id="IPR006139">
    <property type="entry name" value="D-isomer_2_OHA_DH_cat_dom"/>
</dbReference>
<dbReference type="Gene3D" id="3.40.50.720">
    <property type="entry name" value="NAD(P)-binding Rossmann-like Domain"/>
    <property type="match status" value="2"/>
</dbReference>
<gene>
    <name evidence="6" type="ORF">ADS77_05425</name>
</gene>
<dbReference type="PANTHER" id="PTHR43333:SF1">
    <property type="entry name" value="D-ISOMER SPECIFIC 2-HYDROXYACID DEHYDROGENASE NAD-BINDING DOMAIN-CONTAINING PROTEIN"/>
    <property type="match status" value="1"/>
</dbReference>
<dbReference type="STRING" id="187330.AMS58_11215"/>
<keyword evidence="2" id="KW-0520">NAD</keyword>
<dbReference type="PANTHER" id="PTHR43333">
    <property type="entry name" value="2-HACID_DH_C DOMAIN-CONTAINING PROTEIN"/>
    <property type="match status" value="1"/>
</dbReference>
<dbReference type="OrthoDB" id="9787219at2"/>
<dbReference type="EMBL" id="LHPH01000004">
    <property type="protein sequence ID" value="KPH64705.1"/>
    <property type="molecule type" value="Genomic_DNA"/>
</dbReference>
<feature type="domain" description="D-isomer specific 2-hydroxyacid dehydrogenase NAD-binding" evidence="5">
    <location>
        <begin position="100"/>
        <end position="271"/>
    </location>
</feature>
<comment type="caution">
    <text evidence="6">The sequence shown here is derived from an EMBL/GenBank/DDBJ whole genome shotgun (WGS) entry which is preliminary data.</text>
</comment>